<dbReference type="GO" id="GO:0005524">
    <property type="term" value="F:ATP binding"/>
    <property type="evidence" value="ECO:0007669"/>
    <property type="project" value="UniProtKB-UniRule"/>
</dbReference>
<feature type="binding site" evidence="6">
    <location>
        <position position="142"/>
    </location>
    <ligand>
        <name>dGMP</name>
        <dbReference type="ChEBI" id="CHEBI:57673"/>
    </ligand>
</feature>
<feature type="binding site" evidence="6">
    <location>
        <position position="279"/>
    </location>
    <ligand>
        <name>L-aspartate</name>
        <dbReference type="ChEBI" id="CHEBI:29991"/>
    </ligand>
</feature>
<comment type="function">
    <text evidence="6">Involved in the synthesis of the atypical nucleotide dZTP (2-amino-2'-deoxyadenosine-5'-triphosphate). Catalyzes the condensation of aspartate with deoxyguanylate into dSMP (N6-succino-2-amino-2'-deoxyadenylate), which undergoes defumarylation and phosphorylation respectively by host PurB and guanylate/nucleoside diphosphate kinases to give dZTP. dZTP is integrated into the viral genome instead of adenine by the viral DNA polymerase. This Z-base probably completely replaces adenosine and forms a triple bond to the opposite T-base. The resulting non-standard viral DNA is called Z-genome. The chemically modified DNA is probably harder for the host bacteria to digest with nucleases or restriction enzymes.</text>
</comment>
<feature type="binding site" evidence="6">
    <location>
        <position position="285"/>
    </location>
    <ligand>
        <name>L-aspartate</name>
        <dbReference type="ChEBI" id="CHEBI:29991"/>
    </ligand>
</feature>
<dbReference type="PANTHER" id="PTHR11846:SF0">
    <property type="entry name" value="ADENYLOSUCCINATE SYNTHETASE"/>
    <property type="match status" value="1"/>
</dbReference>
<dbReference type="SMART" id="SM00788">
    <property type="entry name" value="Adenylsucc_synt"/>
    <property type="match status" value="1"/>
</dbReference>
<comment type="pathway">
    <text evidence="6">Purine metabolism.</text>
</comment>
<keyword evidence="3 6" id="KW-0547">Nucleotide-binding</keyword>
<feature type="binding site" evidence="6">
    <location>
        <position position="18"/>
    </location>
    <ligand>
        <name>ATP</name>
        <dbReference type="ChEBI" id="CHEBI:30616"/>
    </ligand>
</feature>
<comment type="caution">
    <text evidence="6">Lacks conserved residue(s) required for the propagation of feature annotation.</text>
</comment>
<accession>A0A3G3LZB6</accession>
<dbReference type="InterPro" id="IPR046383">
    <property type="entry name" value="Phage_PurZ"/>
</dbReference>
<feature type="binding site" evidence="6">
    <location>
        <position position="361"/>
    </location>
    <ligand>
        <name>ATP</name>
        <dbReference type="ChEBI" id="CHEBI:30616"/>
    </ligand>
</feature>
<feature type="binding site" evidence="6">
    <location>
        <position position="59"/>
    </location>
    <ligand>
        <name>ATP</name>
        <dbReference type="ChEBI" id="CHEBI:30616"/>
    </ligand>
</feature>
<keyword evidence="4 6" id="KW-0658">Purine biosynthesis</keyword>
<gene>
    <name evidence="7" type="primary">54</name>
    <name evidence="6" type="synonym">purZ</name>
    <name evidence="7" type="ORF">PBI_GOODMAN_54</name>
</gene>
<dbReference type="HAMAP" id="MF_00011">
    <property type="entry name" value="Adenylosucc_synth"/>
    <property type="match status" value="1"/>
</dbReference>
<keyword evidence="8" id="KW-1185">Reference proteome</keyword>
<evidence type="ECO:0000256" key="6">
    <source>
        <dbReference type="HAMAP-Rule" id="MF_04166"/>
    </source>
</evidence>
<dbReference type="KEGG" id="vg:55007190"/>
<feature type="active site" description="Proton acceptor" evidence="6">
    <location>
        <position position="14"/>
    </location>
</feature>
<feature type="binding site" evidence="6">
    <location>
        <position position="218"/>
    </location>
    <ligand>
        <name>dGMP</name>
        <dbReference type="ChEBI" id="CHEBI:57673"/>
    </ligand>
</feature>
<evidence type="ECO:0000313" key="7">
    <source>
        <dbReference type="EMBL" id="AYQ99509.1"/>
    </source>
</evidence>
<sequence length="406" mass="43995">MQFIDTVVGGQYGSEAKGHVTAQLVKAAAKDARDYATEHDVPIPETINVRVAGPNAGHTVYDDQGQKFALRQIPVGAVYEDVKLYIAPGSEIDLDVLYSEIEALEAAGHPIQHRLWISRQATVITQEHKDAEAALVGKIGSTGKGIGAARAARLLRSAQTIGDYMEDAGLGTMWEWREPSEWYASDDFVHDNLSHVLIEGTQGYGLSLRASGNYPYVTSSDARAIDFMAMAGVDPTRCSVKATNWVVARVFPIRVAGNSGHMKGETSWDELGLPEERTTVTQKVRRVGEFDVDLLREAVQANGGHNAQVVITMLDQVIPGLADVDPDQIHDDEGTVDPSQSEYLQEALEWVNEHAGYDKIGAHVGAITFGPTKMLFTNHGANANNPEGGDQAMVDAIMSQIFGGRE</sequence>
<dbReference type="InterPro" id="IPR027417">
    <property type="entry name" value="P-loop_NTPase"/>
</dbReference>
<feature type="binding site" evidence="6">
    <location>
        <position position="280"/>
    </location>
    <ligand>
        <name>L-aspartate</name>
        <dbReference type="ChEBI" id="CHEBI:29991"/>
    </ligand>
</feature>
<keyword evidence="5 6" id="KW-0460">Magnesium</keyword>
<reference evidence="7 8" key="1">
    <citation type="submission" date="2018-10" db="EMBL/GenBank/DDBJ databases">
        <authorList>
            <person name="Garlena R.A."/>
            <person name="Russell D.A."/>
            <person name="Pope W.H."/>
            <person name="Jacobs-Sera D."/>
            <person name="Hatfull G.F."/>
        </authorList>
    </citation>
    <scope>NUCLEOTIDE SEQUENCE [LARGE SCALE GENOMIC DNA]</scope>
</reference>
<comment type="cofactor">
    <cofactor evidence="6">
        <name>Mg(2+)</name>
        <dbReference type="ChEBI" id="CHEBI:18420"/>
    </cofactor>
</comment>
<feature type="binding site" evidence="6">
    <location>
        <position position="14"/>
    </location>
    <ligand>
        <name>ATP</name>
        <dbReference type="ChEBI" id="CHEBI:30616"/>
    </ligand>
</feature>
<feature type="binding site" evidence="6">
    <location>
        <position position="202"/>
    </location>
    <ligand>
        <name>ATP</name>
        <dbReference type="ChEBI" id="CHEBI:30616"/>
    </ligand>
</feature>
<dbReference type="RefSeq" id="YP_009815958.1">
    <property type="nucleotide sequence ID" value="NC_048101.1"/>
</dbReference>
<feature type="binding site" evidence="6">
    <location>
        <position position="14"/>
    </location>
    <ligand>
        <name>dGMP</name>
        <dbReference type="ChEBI" id="CHEBI:57673"/>
    </ligand>
</feature>
<evidence type="ECO:0000256" key="4">
    <source>
        <dbReference type="ARBA" id="ARBA00022755"/>
    </source>
</evidence>
<evidence type="ECO:0000256" key="5">
    <source>
        <dbReference type="ARBA" id="ARBA00022842"/>
    </source>
</evidence>
<dbReference type="Proteomes" id="UP000279037">
    <property type="component" value="Segment"/>
</dbReference>
<comment type="catalytic activity">
    <reaction evidence="6">
        <text>dGMP + L-aspartate + ATP = (2S)-2-amino-2'-deoxyadenylo-succinate + ADP + phosphate + 2 H(+)</text>
        <dbReference type="Rhea" id="RHEA:67628"/>
        <dbReference type="ChEBI" id="CHEBI:15378"/>
        <dbReference type="ChEBI" id="CHEBI:29991"/>
        <dbReference type="ChEBI" id="CHEBI:30616"/>
        <dbReference type="ChEBI" id="CHEBI:43474"/>
        <dbReference type="ChEBI" id="CHEBI:57673"/>
        <dbReference type="ChEBI" id="CHEBI:172924"/>
        <dbReference type="ChEBI" id="CHEBI:456216"/>
        <dbReference type="EC" id="6.3.4.25"/>
    </reaction>
</comment>
<feature type="binding site" evidence="6">
    <location>
        <position position="57"/>
    </location>
    <ligand>
        <name>Mg(2+)</name>
        <dbReference type="ChEBI" id="CHEBI:18420"/>
    </ligand>
</feature>
<dbReference type="Gene3D" id="3.40.440.10">
    <property type="entry name" value="Adenylosuccinate Synthetase, subunit A, domain 1"/>
    <property type="match status" value="2"/>
</dbReference>
<feature type="binding site" evidence="6">
    <location>
        <position position="14"/>
    </location>
    <ligand>
        <name>Mg(2+)</name>
        <dbReference type="ChEBI" id="CHEBI:18420"/>
    </ligand>
</feature>
<dbReference type="InterPro" id="IPR042109">
    <property type="entry name" value="Adenylosuccinate_synth_dom1"/>
</dbReference>
<protein>
    <recommendedName>
        <fullName evidence="6">N6-succino-2-amino-2'-deoxyadenylate synthase</fullName>
        <ecNumber evidence="6">6.3.4.25</ecNumber>
    </recommendedName>
    <alternativeName>
        <fullName evidence="6">2-amino-2'-deoxyadenylo-succinate synthase</fullName>
    </alternativeName>
    <alternativeName>
        <fullName evidence="6">PurZ</fullName>
    </alternativeName>
</protein>
<dbReference type="SUPFAM" id="SSF52540">
    <property type="entry name" value="P-loop containing nucleoside triphosphate hydrolases"/>
    <property type="match status" value="1"/>
</dbReference>
<dbReference type="PANTHER" id="PTHR11846">
    <property type="entry name" value="ADENYLOSUCCINATE SYNTHETASE"/>
    <property type="match status" value="1"/>
</dbReference>
<dbReference type="EMBL" id="MK016495">
    <property type="protein sequence ID" value="AYQ99509.1"/>
    <property type="molecule type" value="Genomic_DNA"/>
</dbReference>
<evidence type="ECO:0000256" key="2">
    <source>
        <dbReference type="ARBA" id="ARBA00022723"/>
    </source>
</evidence>
<keyword evidence="1 6" id="KW-0436">Ligase</keyword>
<dbReference type="InterPro" id="IPR001114">
    <property type="entry name" value="Adenylosuccinate_synthetase"/>
</dbReference>
<keyword evidence="2 6" id="KW-0479">Metal-binding</keyword>
<dbReference type="GO" id="GO:0044208">
    <property type="term" value="P:'de novo' AMP biosynthetic process"/>
    <property type="evidence" value="ECO:0007669"/>
    <property type="project" value="TreeGrafter"/>
</dbReference>
<evidence type="ECO:0000313" key="8">
    <source>
        <dbReference type="Proteomes" id="UP000279037"/>
    </source>
</evidence>
<dbReference type="EC" id="6.3.4.25" evidence="6"/>
<feature type="binding site" evidence="6">
    <location>
        <position position="156"/>
    </location>
    <ligand>
        <name>dGMP</name>
        <dbReference type="ChEBI" id="CHEBI:57673"/>
    </ligand>
</feature>
<dbReference type="GO" id="GO:0004019">
    <property type="term" value="F:adenylosuccinate synthase activity"/>
    <property type="evidence" value="ECO:0007669"/>
    <property type="project" value="InterPro"/>
</dbReference>
<feature type="binding site" evidence="6">
    <location>
        <position position="279"/>
    </location>
    <ligand>
        <name>Mg(2+)</name>
        <dbReference type="ChEBI" id="CHEBI:18420"/>
    </ligand>
</feature>
<keyword evidence="6" id="KW-0067">ATP-binding</keyword>
<dbReference type="NCBIfam" id="NF038379">
    <property type="entry name" value="amino_Aden_PurZ"/>
    <property type="match status" value="1"/>
</dbReference>
<dbReference type="GO" id="GO:0046040">
    <property type="term" value="P:IMP metabolic process"/>
    <property type="evidence" value="ECO:0007669"/>
    <property type="project" value="TreeGrafter"/>
</dbReference>
<feature type="binding site" evidence="6">
    <location>
        <position position="57"/>
    </location>
    <ligand>
        <name>ATP</name>
        <dbReference type="ChEBI" id="CHEBI:30616"/>
    </ligand>
</feature>
<evidence type="ECO:0000256" key="3">
    <source>
        <dbReference type="ARBA" id="ARBA00022741"/>
    </source>
</evidence>
<feature type="binding site" evidence="6">
    <location>
        <position position="17"/>
    </location>
    <ligand>
        <name>ATP</name>
        <dbReference type="ChEBI" id="CHEBI:30616"/>
    </ligand>
</feature>
<feature type="binding site" evidence="6">
    <location>
        <position position="55"/>
    </location>
    <ligand>
        <name>dGMP</name>
        <dbReference type="ChEBI" id="CHEBI:57673"/>
    </ligand>
</feature>
<organism evidence="7 8">
    <name type="scientific">Microbacterium phage Goodman</name>
    <dbReference type="NCBI Taxonomy" id="2484206"/>
    <lineage>
        <taxon>Viruses</taxon>
        <taxon>Duplodnaviria</taxon>
        <taxon>Heunggongvirae</taxon>
        <taxon>Uroviricota</taxon>
        <taxon>Caudoviricetes</taxon>
        <taxon>Goodmanvirus</taxon>
        <taxon>Goodmanvirus goodman</taxon>
    </lineage>
</organism>
<dbReference type="Pfam" id="PF00709">
    <property type="entry name" value="Adenylsucc_synt"/>
    <property type="match status" value="2"/>
</dbReference>
<name>A0A3G3LZB6_9CAUD</name>
<feature type="binding site" evidence="6">
    <location>
        <position position="141"/>
    </location>
    <ligand>
        <name>dGMP</name>
        <dbReference type="ChEBI" id="CHEBI:57673"/>
    </ligand>
</feature>
<dbReference type="HAMAP" id="MF_04166">
    <property type="entry name" value="Phage_PURZ"/>
    <property type="match status" value="1"/>
</dbReference>
<dbReference type="GeneID" id="55007190"/>
<comment type="similarity">
    <text evidence="6">Belongs to the Caudovirales PurZ family.</text>
</comment>
<dbReference type="GO" id="GO:0000287">
    <property type="term" value="F:magnesium ion binding"/>
    <property type="evidence" value="ECO:0007669"/>
    <property type="project" value="UniProtKB-UniRule"/>
</dbReference>
<proteinExistence type="inferred from homology"/>
<feature type="binding site" evidence="6">
    <location>
        <position position="58"/>
    </location>
    <ligand>
        <name>ATP</name>
        <dbReference type="ChEBI" id="CHEBI:30616"/>
    </ligand>
</feature>
<evidence type="ECO:0000256" key="1">
    <source>
        <dbReference type="ARBA" id="ARBA00022598"/>
    </source>
</evidence>